<dbReference type="PANTHER" id="PTHR30146">
    <property type="entry name" value="LACI-RELATED TRANSCRIPTIONAL REPRESSOR"/>
    <property type="match status" value="1"/>
</dbReference>
<dbReference type="Gene3D" id="1.10.260.40">
    <property type="entry name" value="lambda repressor-like DNA-binding domains"/>
    <property type="match status" value="1"/>
</dbReference>
<sequence>MSDRPARAATIYDVARRAGVSHQTVSRFLTGTGGIRPANRIRVEEALHALNYRTNTTARSLATRRTHRLGALVHELAGTAPGKTMQGASEAARRVGYSLDIISVDTSDPAELRDALDALGSRDLEGILATAPTDEVGEALRTLDLPIPVHIDRGGPRASGASAVGTRLAVSHLLGLGHRRIAHLAGPERWISAQDRARAYEESMAEAGLPALPLVHGDWSSRSGYSVTPALVADPEVTAVVAANDRMALGLLLRLHETGRRIPEDVSVVGFDDIAEAEFFHPPLTTIRQDFEGMGRAAVLSLIAMVEGSAPTETVEYPVPELVVRTSTAPPA</sequence>
<reference evidence="5 6" key="1">
    <citation type="submission" date="2018-03" db="EMBL/GenBank/DDBJ databases">
        <title>Bacteriophage NCPPB3778 and a type I-E CRISPR drive the evolution of the US Biological Select Agent, Rathayibacter toxicus.</title>
        <authorList>
            <person name="Davis E.W.II."/>
            <person name="Tabima J.F."/>
            <person name="Weisberg A.J."/>
            <person name="Dantas Lopes L."/>
            <person name="Wiseman M.S."/>
            <person name="Wiseman M.S."/>
            <person name="Pupko T."/>
            <person name="Belcher M.S."/>
            <person name="Sechler A.J."/>
            <person name="Tancos M.A."/>
            <person name="Schroeder B.K."/>
            <person name="Murray T.D."/>
            <person name="Luster D.G."/>
            <person name="Schneider W.L."/>
            <person name="Rogers E."/>
            <person name="Andreote F.D."/>
            <person name="Grunwald N.J."/>
            <person name="Putnam M.L."/>
            <person name="Chang J.H."/>
        </authorList>
    </citation>
    <scope>NUCLEOTIDE SEQUENCE [LARGE SCALE GENOMIC DNA]</scope>
    <source>
        <strain evidence="5 6">DSM 15933</strain>
    </source>
</reference>
<dbReference type="RefSeq" id="WP_107573562.1">
    <property type="nucleotide sequence ID" value="NZ_PZPL01000001.1"/>
</dbReference>
<dbReference type="SUPFAM" id="SSF53822">
    <property type="entry name" value="Periplasmic binding protein-like I"/>
    <property type="match status" value="1"/>
</dbReference>
<dbReference type="SMART" id="SM00354">
    <property type="entry name" value="HTH_LACI"/>
    <property type="match status" value="1"/>
</dbReference>
<accession>A0A2T4UQB9</accession>
<name>A0A2T4UQB9_9MICO</name>
<dbReference type="Pfam" id="PF13377">
    <property type="entry name" value="Peripla_BP_3"/>
    <property type="match status" value="1"/>
</dbReference>
<dbReference type="EMBL" id="PZPL01000001">
    <property type="protein sequence ID" value="PTL71725.1"/>
    <property type="molecule type" value="Genomic_DNA"/>
</dbReference>
<dbReference type="PROSITE" id="PS50932">
    <property type="entry name" value="HTH_LACI_2"/>
    <property type="match status" value="1"/>
</dbReference>
<dbReference type="SUPFAM" id="SSF47413">
    <property type="entry name" value="lambda repressor-like DNA-binding domains"/>
    <property type="match status" value="1"/>
</dbReference>
<evidence type="ECO:0000313" key="6">
    <source>
        <dbReference type="Proteomes" id="UP000241085"/>
    </source>
</evidence>
<evidence type="ECO:0000256" key="3">
    <source>
        <dbReference type="ARBA" id="ARBA00023163"/>
    </source>
</evidence>
<dbReference type="InterPro" id="IPR028082">
    <property type="entry name" value="Peripla_BP_I"/>
</dbReference>
<comment type="caution">
    <text evidence="5">The sequence shown here is derived from an EMBL/GenBank/DDBJ whole genome shotgun (WGS) entry which is preliminary data.</text>
</comment>
<dbReference type="InterPro" id="IPR010982">
    <property type="entry name" value="Lambda_DNA-bd_dom_sf"/>
</dbReference>
<dbReference type="GO" id="GO:0000976">
    <property type="term" value="F:transcription cis-regulatory region binding"/>
    <property type="evidence" value="ECO:0007669"/>
    <property type="project" value="TreeGrafter"/>
</dbReference>
<organism evidence="5 6">
    <name type="scientific">Rathayibacter caricis DSM 15933</name>
    <dbReference type="NCBI Taxonomy" id="1328867"/>
    <lineage>
        <taxon>Bacteria</taxon>
        <taxon>Bacillati</taxon>
        <taxon>Actinomycetota</taxon>
        <taxon>Actinomycetes</taxon>
        <taxon>Micrococcales</taxon>
        <taxon>Microbacteriaceae</taxon>
        <taxon>Rathayibacter</taxon>
    </lineage>
</organism>
<evidence type="ECO:0000313" key="5">
    <source>
        <dbReference type="EMBL" id="PTL71725.1"/>
    </source>
</evidence>
<dbReference type="Proteomes" id="UP000241085">
    <property type="component" value="Unassembled WGS sequence"/>
</dbReference>
<proteinExistence type="predicted"/>
<evidence type="ECO:0000256" key="2">
    <source>
        <dbReference type="ARBA" id="ARBA00023125"/>
    </source>
</evidence>
<protein>
    <submittedName>
        <fullName evidence="5">LacI family transcriptional regulator</fullName>
    </submittedName>
</protein>
<keyword evidence="6" id="KW-1185">Reference proteome</keyword>
<dbReference type="PROSITE" id="PS00356">
    <property type="entry name" value="HTH_LACI_1"/>
    <property type="match status" value="1"/>
</dbReference>
<gene>
    <name evidence="5" type="ORF">C1I63_01920</name>
</gene>
<dbReference type="Gene3D" id="3.40.50.2300">
    <property type="match status" value="2"/>
</dbReference>
<dbReference type="CDD" id="cd01392">
    <property type="entry name" value="HTH_LacI"/>
    <property type="match status" value="1"/>
</dbReference>
<evidence type="ECO:0000259" key="4">
    <source>
        <dbReference type="PROSITE" id="PS50932"/>
    </source>
</evidence>
<dbReference type="CDD" id="cd01574">
    <property type="entry name" value="PBP1_LacI"/>
    <property type="match status" value="1"/>
</dbReference>
<dbReference type="InterPro" id="IPR000843">
    <property type="entry name" value="HTH_LacI"/>
</dbReference>
<dbReference type="PANTHER" id="PTHR30146:SF109">
    <property type="entry name" value="HTH-TYPE TRANSCRIPTIONAL REGULATOR GALS"/>
    <property type="match status" value="1"/>
</dbReference>
<feature type="domain" description="HTH lacI-type" evidence="4">
    <location>
        <begin position="9"/>
        <end position="63"/>
    </location>
</feature>
<keyword evidence="3" id="KW-0804">Transcription</keyword>
<dbReference type="Pfam" id="PF00356">
    <property type="entry name" value="LacI"/>
    <property type="match status" value="1"/>
</dbReference>
<dbReference type="GO" id="GO:0003700">
    <property type="term" value="F:DNA-binding transcription factor activity"/>
    <property type="evidence" value="ECO:0007669"/>
    <property type="project" value="TreeGrafter"/>
</dbReference>
<evidence type="ECO:0000256" key="1">
    <source>
        <dbReference type="ARBA" id="ARBA00023015"/>
    </source>
</evidence>
<keyword evidence="1" id="KW-0805">Transcription regulation</keyword>
<keyword evidence="2" id="KW-0238">DNA-binding</keyword>
<dbReference type="InterPro" id="IPR046335">
    <property type="entry name" value="LacI/GalR-like_sensor"/>
</dbReference>
<dbReference type="AlphaFoldDB" id="A0A2T4UQB9"/>